<name>A0A919UBE5_9ACTN</name>
<keyword evidence="2" id="KW-1185">Reference proteome</keyword>
<dbReference type="EMBL" id="BONQ01000053">
    <property type="protein sequence ID" value="GIG45536.1"/>
    <property type="molecule type" value="Genomic_DNA"/>
</dbReference>
<dbReference type="RefSeq" id="WP_203847340.1">
    <property type="nucleotide sequence ID" value="NZ_BAAAVW010000011.1"/>
</dbReference>
<comment type="caution">
    <text evidence="1">The sequence shown here is derived from an EMBL/GenBank/DDBJ whole genome shotgun (WGS) entry which is preliminary data.</text>
</comment>
<proteinExistence type="predicted"/>
<gene>
    <name evidence="1" type="ORF">Dsi01nite_035770</name>
</gene>
<dbReference type="Proteomes" id="UP000660611">
    <property type="component" value="Unassembled WGS sequence"/>
</dbReference>
<sequence>MSEREVLGFSVDVDRLWALVGSGQDADELLGKEAGAAADLDYHLAHTWPGMTTARLAADVFAGRLDERNAGDVTRLLVPVLSAVGIPVYDQEAIWLQETMFLAWGPVLGALGLPTLAGLWETSNVAWPWPRGTAPRSTWPIVTELPPAAVAAAAAEFEVGTGWRAAPPDELLVDVDGEPLDDLDDAREELAEHLDLLAAWVKRVPAGESLILVIDGDQ</sequence>
<organism evidence="1 2">
    <name type="scientific">Dactylosporangium siamense</name>
    <dbReference type="NCBI Taxonomy" id="685454"/>
    <lineage>
        <taxon>Bacteria</taxon>
        <taxon>Bacillati</taxon>
        <taxon>Actinomycetota</taxon>
        <taxon>Actinomycetes</taxon>
        <taxon>Micromonosporales</taxon>
        <taxon>Micromonosporaceae</taxon>
        <taxon>Dactylosporangium</taxon>
    </lineage>
</organism>
<reference evidence="1" key="1">
    <citation type="submission" date="2021-01" db="EMBL/GenBank/DDBJ databases">
        <title>Whole genome shotgun sequence of Dactylosporangium siamense NBRC 106093.</title>
        <authorList>
            <person name="Komaki H."/>
            <person name="Tamura T."/>
        </authorList>
    </citation>
    <scope>NUCLEOTIDE SEQUENCE</scope>
    <source>
        <strain evidence="1">NBRC 106093</strain>
    </source>
</reference>
<dbReference type="AlphaFoldDB" id="A0A919UBE5"/>
<evidence type="ECO:0000313" key="2">
    <source>
        <dbReference type="Proteomes" id="UP000660611"/>
    </source>
</evidence>
<protein>
    <submittedName>
        <fullName evidence="1">Uncharacterized protein</fullName>
    </submittedName>
</protein>
<evidence type="ECO:0000313" key="1">
    <source>
        <dbReference type="EMBL" id="GIG45536.1"/>
    </source>
</evidence>
<accession>A0A919UBE5</accession>